<gene>
    <name evidence="1" type="ORF">KIN20_019670</name>
</gene>
<name>A0AAD5N8Z5_PARTN</name>
<sequence>MHVKCYSPPLRLHGERLPLRQLSMVNDNFSQWRRNEARMRKAPINEFAGCNEHEIVPERQPVLLLHAPVSAH</sequence>
<comment type="caution">
    <text evidence="1">The sequence shown here is derived from an EMBL/GenBank/DDBJ whole genome shotgun (WGS) entry which is preliminary data.</text>
</comment>
<dbReference type="EMBL" id="JAHQIW010003923">
    <property type="protein sequence ID" value="KAJ1360644.1"/>
    <property type="molecule type" value="Genomic_DNA"/>
</dbReference>
<accession>A0AAD5N8Z5</accession>
<organism evidence="1 2">
    <name type="scientific">Parelaphostrongylus tenuis</name>
    <name type="common">Meningeal worm</name>
    <dbReference type="NCBI Taxonomy" id="148309"/>
    <lineage>
        <taxon>Eukaryota</taxon>
        <taxon>Metazoa</taxon>
        <taxon>Ecdysozoa</taxon>
        <taxon>Nematoda</taxon>
        <taxon>Chromadorea</taxon>
        <taxon>Rhabditida</taxon>
        <taxon>Rhabditina</taxon>
        <taxon>Rhabditomorpha</taxon>
        <taxon>Strongyloidea</taxon>
        <taxon>Metastrongylidae</taxon>
        <taxon>Parelaphostrongylus</taxon>
    </lineage>
</organism>
<protein>
    <submittedName>
        <fullName evidence="1">Uncharacterized protein</fullName>
    </submittedName>
</protein>
<evidence type="ECO:0000313" key="1">
    <source>
        <dbReference type="EMBL" id="KAJ1360644.1"/>
    </source>
</evidence>
<proteinExistence type="predicted"/>
<dbReference type="AlphaFoldDB" id="A0AAD5N8Z5"/>
<keyword evidence="2" id="KW-1185">Reference proteome</keyword>
<reference evidence="1" key="1">
    <citation type="submission" date="2021-06" db="EMBL/GenBank/DDBJ databases">
        <title>Parelaphostrongylus tenuis whole genome reference sequence.</title>
        <authorList>
            <person name="Garwood T.J."/>
            <person name="Larsen P.A."/>
            <person name="Fountain-Jones N.M."/>
            <person name="Garbe J.R."/>
            <person name="Macchietto M.G."/>
            <person name="Kania S.A."/>
            <person name="Gerhold R.W."/>
            <person name="Richards J.E."/>
            <person name="Wolf T.M."/>
        </authorList>
    </citation>
    <scope>NUCLEOTIDE SEQUENCE</scope>
    <source>
        <strain evidence="1">MNPRO001-30</strain>
        <tissue evidence="1">Meninges</tissue>
    </source>
</reference>
<dbReference type="Proteomes" id="UP001196413">
    <property type="component" value="Unassembled WGS sequence"/>
</dbReference>
<evidence type="ECO:0000313" key="2">
    <source>
        <dbReference type="Proteomes" id="UP001196413"/>
    </source>
</evidence>